<organism evidence="2 3">
    <name type="scientific">Ancylostoma ceylanicum</name>
    <dbReference type="NCBI Taxonomy" id="53326"/>
    <lineage>
        <taxon>Eukaryota</taxon>
        <taxon>Metazoa</taxon>
        <taxon>Ecdysozoa</taxon>
        <taxon>Nematoda</taxon>
        <taxon>Chromadorea</taxon>
        <taxon>Rhabditida</taxon>
        <taxon>Rhabditina</taxon>
        <taxon>Rhabditomorpha</taxon>
        <taxon>Strongyloidea</taxon>
        <taxon>Ancylostomatidae</taxon>
        <taxon>Ancylostomatinae</taxon>
        <taxon>Ancylostoma</taxon>
    </lineage>
</organism>
<name>A0A016V9J0_9BILA</name>
<evidence type="ECO:0000313" key="2">
    <source>
        <dbReference type="EMBL" id="EYC23941.1"/>
    </source>
</evidence>
<proteinExistence type="predicted"/>
<reference evidence="3" key="1">
    <citation type="journal article" date="2015" name="Nat. Genet.">
        <title>The genome and transcriptome of the zoonotic hookworm Ancylostoma ceylanicum identify infection-specific gene families.</title>
        <authorList>
            <person name="Schwarz E.M."/>
            <person name="Hu Y."/>
            <person name="Antoshechkin I."/>
            <person name="Miller M.M."/>
            <person name="Sternberg P.W."/>
            <person name="Aroian R.V."/>
        </authorList>
    </citation>
    <scope>NUCLEOTIDE SEQUENCE</scope>
    <source>
        <strain evidence="3">HY135</strain>
    </source>
</reference>
<protein>
    <submittedName>
        <fullName evidence="2">Uncharacterized protein</fullName>
    </submittedName>
</protein>
<feature type="compositionally biased region" description="Polar residues" evidence="1">
    <location>
        <begin position="1"/>
        <end position="19"/>
    </location>
</feature>
<gene>
    <name evidence="2" type="primary">Acey_s0014.g2230</name>
    <name evidence="2" type="ORF">Y032_0014g2230</name>
</gene>
<evidence type="ECO:0000256" key="1">
    <source>
        <dbReference type="SAM" id="MobiDB-lite"/>
    </source>
</evidence>
<dbReference type="Proteomes" id="UP000024635">
    <property type="component" value="Unassembled WGS sequence"/>
</dbReference>
<comment type="caution">
    <text evidence="2">The sequence shown here is derived from an EMBL/GenBank/DDBJ whole genome shotgun (WGS) entry which is preliminary data.</text>
</comment>
<feature type="region of interest" description="Disordered" evidence="1">
    <location>
        <begin position="1"/>
        <end position="44"/>
    </location>
</feature>
<sequence>MYSYSQQFQNTEGHRSSPNRLRGLMWEESPGAADHNGTHDSVQNCWNNHFRAPVLGEHVAGTKAEDEVSG</sequence>
<evidence type="ECO:0000313" key="3">
    <source>
        <dbReference type="Proteomes" id="UP000024635"/>
    </source>
</evidence>
<dbReference type="AlphaFoldDB" id="A0A016V9J0"/>
<dbReference type="EMBL" id="JARK01001350">
    <property type="protein sequence ID" value="EYC23941.1"/>
    <property type="molecule type" value="Genomic_DNA"/>
</dbReference>
<keyword evidence="3" id="KW-1185">Reference proteome</keyword>
<accession>A0A016V9J0</accession>